<dbReference type="EMBL" id="BAAAZY010000005">
    <property type="protein sequence ID" value="GAA4043996.1"/>
    <property type="molecule type" value="Genomic_DNA"/>
</dbReference>
<keyword evidence="1" id="KW-0732">Signal</keyword>
<name>A0ABP7UIB6_9ACTN</name>
<protein>
    <recommendedName>
        <fullName evidence="4">Secreted protein</fullName>
    </recommendedName>
</protein>
<gene>
    <name evidence="2" type="ORF">GCM10022233_11630</name>
</gene>
<reference evidence="3" key="1">
    <citation type="journal article" date="2019" name="Int. J. Syst. Evol. Microbiol.">
        <title>The Global Catalogue of Microorganisms (GCM) 10K type strain sequencing project: providing services to taxonomists for standard genome sequencing and annotation.</title>
        <authorList>
            <consortium name="The Broad Institute Genomics Platform"/>
            <consortium name="The Broad Institute Genome Sequencing Center for Infectious Disease"/>
            <person name="Wu L."/>
            <person name="Ma J."/>
        </authorList>
    </citation>
    <scope>NUCLEOTIDE SEQUENCE [LARGE SCALE GENOMIC DNA]</scope>
    <source>
        <strain evidence="3">JCM 16925</strain>
    </source>
</reference>
<sequence length="75" mass="7308">MRSKRPVPSRTGVAVAALVSAAATVAVLAPAASAAPAALPLPIPAAGSGGEPLVNIDGHLIAQPLVNNLNLPTLK</sequence>
<evidence type="ECO:0000256" key="1">
    <source>
        <dbReference type="SAM" id="SignalP"/>
    </source>
</evidence>
<proteinExistence type="predicted"/>
<keyword evidence="3" id="KW-1185">Reference proteome</keyword>
<feature type="signal peptide" evidence="1">
    <location>
        <begin position="1"/>
        <end position="34"/>
    </location>
</feature>
<evidence type="ECO:0000313" key="2">
    <source>
        <dbReference type="EMBL" id="GAA4043996.1"/>
    </source>
</evidence>
<dbReference type="RefSeq" id="WP_345009258.1">
    <property type="nucleotide sequence ID" value="NZ_BAAAZY010000005.1"/>
</dbReference>
<organism evidence="2 3">
    <name type="scientific">Streptomyces shaanxiensis</name>
    <dbReference type="NCBI Taxonomy" id="653357"/>
    <lineage>
        <taxon>Bacteria</taxon>
        <taxon>Bacillati</taxon>
        <taxon>Actinomycetota</taxon>
        <taxon>Actinomycetes</taxon>
        <taxon>Kitasatosporales</taxon>
        <taxon>Streptomycetaceae</taxon>
        <taxon>Streptomyces</taxon>
    </lineage>
</organism>
<evidence type="ECO:0000313" key="3">
    <source>
        <dbReference type="Proteomes" id="UP001499984"/>
    </source>
</evidence>
<dbReference type="Proteomes" id="UP001499984">
    <property type="component" value="Unassembled WGS sequence"/>
</dbReference>
<feature type="chain" id="PRO_5045911339" description="Secreted protein" evidence="1">
    <location>
        <begin position="35"/>
        <end position="75"/>
    </location>
</feature>
<comment type="caution">
    <text evidence="2">The sequence shown here is derived from an EMBL/GenBank/DDBJ whole genome shotgun (WGS) entry which is preliminary data.</text>
</comment>
<evidence type="ECO:0008006" key="4">
    <source>
        <dbReference type="Google" id="ProtNLM"/>
    </source>
</evidence>
<accession>A0ABP7UIB6</accession>